<evidence type="ECO:0000256" key="1">
    <source>
        <dbReference type="SAM" id="Coils"/>
    </source>
</evidence>
<evidence type="ECO:0000313" key="3">
    <source>
        <dbReference type="Proteomes" id="UP000716446"/>
    </source>
</evidence>
<dbReference type="AlphaFoldDB" id="A0A9N8JA22"/>
<evidence type="ECO:0000313" key="2">
    <source>
        <dbReference type="EMBL" id="CAD0083840.1"/>
    </source>
</evidence>
<proteinExistence type="predicted"/>
<name>A0A9N8JA22_9PEZI</name>
<organism evidence="2 3">
    <name type="scientific">Aureobasidium vineae</name>
    <dbReference type="NCBI Taxonomy" id="2773715"/>
    <lineage>
        <taxon>Eukaryota</taxon>
        <taxon>Fungi</taxon>
        <taxon>Dikarya</taxon>
        <taxon>Ascomycota</taxon>
        <taxon>Pezizomycotina</taxon>
        <taxon>Dothideomycetes</taxon>
        <taxon>Dothideomycetidae</taxon>
        <taxon>Dothideales</taxon>
        <taxon>Saccotheciaceae</taxon>
        <taxon>Aureobasidium</taxon>
    </lineage>
</organism>
<dbReference type="PANTHER" id="PTHR21974:SF2">
    <property type="entry name" value="RE15880P"/>
    <property type="match status" value="1"/>
</dbReference>
<accession>A0A9N8JA22</accession>
<gene>
    <name evidence="2" type="ORF">AWRI4619_LOCUS2407</name>
</gene>
<keyword evidence="1" id="KW-0175">Coiled coil</keyword>
<dbReference type="EMBL" id="CAIJEN010000003">
    <property type="protein sequence ID" value="CAD0083840.1"/>
    <property type="molecule type" value="Genomic_DNA"/>
</dbReference>
<sequence length="371" mass="42171">MGSRLIESLQHAAGRNQELLTILSQTDNAPTALKQNTTYITDLQTRIADTDKEIKRLHRITEDERKDHIKYEESTFTRYMYKLRGKKGEAAFAAKANKEEKEFVEAWQKERETQESHMELTAALKAAENEQHRLQAETARHDQAQGELDRLYSSIFDGPTPEVPGEDQLESSLQRNKRWADSSIQHQNLQRRAAEALNATLQCLQRANRDMAEAIDMSRWDMFGGGTFVDMMERDALSKAQVGVSEALRHMDEARRCQPAIPPLHNINIDNGHMISDVLFDNIFSDMAQHDRIKNSAAQLQMAIKQCTELLEKQKRTYRDAAAQSAQANEATNAARLELQRIRAEAFERFAGQGAPPSFQASVQYVPPPAY</sequence>
<keyword evidence="3" id="KW-1185">Reference proteome</keyword>
<dbReference type="PANTHER" id="PTHR21974">
    <property type="entry name" value="RE15880P"/>
    <property type="match status" value="1"/>
</dbReference>
<protein>
    <submittedName>
        <fullName evidence="2">Uncharacterized protein</fullName>
    </submittedName>
</protein>
<reference evidence="2" key="1">
    <citation type="submission" date="2020-06" db="EMBL/GenBank/DDBJ databases">
        <authorList>
            <person name="Onetto C."/>
        </authorList>
    </citation>
    <scope>NUCLEOTIDE SEQUENCE</scope>
</reference>
<feature type="coiled-coil region" evidence="1">
    <location>
        <begin position="297"/>
        <end position="331"/>
    </location>
</feature>
<dbReference type="Proteomes" id="UP000716446">
    <property type="component" value="Unassembled WGS sequence"/>
</dbReference>
<feature type="coiled-coil region" evidence="1">
    <location>
        <begin position="110"/>
        <end position="147"/>
    </location>
</feature>
<comment type="caution">
    <text evidence="2">The sequence shown here is derived from an EMBL/GenBank/DDBJ whole genome shotgun (WGS) entry which is preliminary data.</text>
</comment>